<evidence type="ECO:0000256" key="7">
    <source>
        <dbReference type="ARBA" id="ARBA00022898"/>
    </source>
</evidence>
<sequence length="396" mass="43765">MNLQLPVYLDNNATTPMDPRVLEEMLPYFTLKFGNAASRSHTYGWEAEEAVEVARERIGELIGARPQEIIFTSGATEGVNLALKGVLENTLTGKHIITCETEHKAVLDTCQHLEKHGYEVTRLPVKPDGVIDTDELQKSIRKDTVLISVMYANNETGVVQPVSEIGTIAKKHRILFFTDATQAIGKIPVDVRDDNIDILSFSGHKIYGPKGVGALYVRRKNPAVSLTAQIDGGGHQRGMRSGTLNVPGIVGLGKAAELCMQEMDQEYHKLRAFRDIFENKMLDLGNVTVNSQDAARLPHCLNISFGGIDGEKLMMQANRDLAFSQSSACTSATLEPSYVLKAMGLEDGMIHNSFRFSFGRFTTDEQVDYAIRIIAQLVTQHRNEMTSNLTGNSVFF</sequence>
<proteinExistence type="inferred from homology"/>
<keyword evidence="5" id="KW-0001">2Fe-2S</keyword>
<evidence type="ECO:0000256" key="11">
    <source>
        <dbReference type="RuleBase" id="RU004504"/>
    </source>
</evidence>
<keyword evidence="4 13" id="KW-0808">Transferase</keyword>
<dbReference type="FunFam" id="3.40.640.10:FF:000003">
    <property type="entry name" value="Cysteine desulfurase IscS"/>
    <property type="match status" value="1"/>
</dbReference>
<organism evidence="13 14">
    <name type="scientific">Dyadobacter helix</name>
    <dbReference type="NCBI Taxonomy" id="2822344"/>
    <lineage>
        <taxon>Bacteria</taxon>
        <taxon>Pseudomonadati</taxon>
        <taxon>Bacteroidota</taxon>
        <taxon>Cytophagia</taxon>
        <taxon>Cytophagales</taxon>
        <taxon>Spirosomataceae</taxon>
        <taxon>Dyadobacter</taxon>
    </lineage>
</organism>
<evidence type="ECO:0000256" key="10">
    <source>
        <dbReference type="ARBA" id="ARBA00050776"/>
    </source>
</evidence>
<keyword evidence="14" id="KW-1185">Reference proteome</keyword>
<dbReference type="InterPro" id="IPR015424">
    <property type="entry name" value="PyrdxlP-dep_Trfase"/>
</dbReference>
<dbReference type="AlphaFoldDB" id="A0A916NCE9"/>
<accession>A0A916NCE9</accession>
<evidence type="ECO:0000256" key="4">
    <source>
        <dbReference type="ARBA" id="ARBA00022679"/>
    </source>
</evidence>
<evidence type="ECO:0000256" key="6">
    <source>
        <dbReference type="ARBA" id="ARBA00022723"/>
    </source>
</evidence>
<keyword evidence="7" id="KW-0663">Pyridoxal phosphate</keyword>
<dbReference type="PANTHER" id="PTHR11601">
    <property type="entry name" value="CYSTEINE DESULFURYLASE FAMILY MEMBER"/>
    <property type="match status" value="1"/>
</dbReference>
<dbReference type="GO" id="GO:0046872">
    <property type="term" value="F:metal ion binding"/>
    <property type="evidence" value="ECO:0007669"/>
    <property type="project" value="UniProtKB-KW"/>
</dbReference>
<dbReference type="InterPro" id="IPR015422">
    <property type="entry name" value="PyrdxlP-dep_Trfase_small"/>
</dbReference>
<dbReference type="Gene3D" id="3.90.1150.10">
    <property type="entry name" value="Aspartate Aminotransferase, domain 1"/>
    <property type="match status" value="1"/>
</dbReference>
<protein>
    <recommendedName>
        <fullName evidence="3">cysteine desulfurase</fullName>
        <ecNumber evidence="3">2.8.1.7</ecNumber>
    </recommendedName>
</protein>
<dbReference type="InterPro" id="IPR000192">
    <property type="entry name" value="Aminotrans_V_dom"/>
</dbReference>
<evidence type="ECO:0000256" key="2">
    <source>
        <dbReference type="ARBA" id="ARBA00006490"/>
    </source>
</evidence>
<evidence type="ECO:0000256" key="8">
    <source>
        <dbReference type="ARBA" id="ARBA00023004"/>
    </source>
</evidence>
<dbReference type="Proteomes" id="UP000680038">
    <property type="component" value="Unassembled WGS sequence"/>
</dbReference>
<dbReference type="PROSITE" id="PS00595">
    <property type="entry name" value="AA_TRANSFER_CLASS_5"/>
    <property type="match status" value="1"/>
</dbReference>
<evidence type="ECO:0000313" key="13">
    <source>
        <dbReference type="EMBL" id="CAG5004021.1"/>
    </source>
</evidence>
<evidence type="ECO:0000256" key="1">
    <source>
        <dbReference type="ARBA" id="ARBA00001933"/>
    </source>
</evidence>
<dbReference type="SUPFAM" id="SSF53383">
    <property type="entry name" value="PLP-dependent transferases"/>
    <property type="match status" value="1"/>
</dbReference>
<comment type="caution">
    <text evidence="13">The sequence shown here is derived from an EMBL/GenBank/DDBJ whole genome shotgun (WGS) entry which is preliminary data.</text>
</comment>
<comment type="cofactor">
    <cofactor evidence="1 11">
        <name>pyridoxal 5'-phosphate</name>
        <dbReference type="ChEBI" id="CHEBI:597326"/>
    </cofactor>
</comment>
<dbReference type="Gene3D" id="3.40.640.10">
    <property type="entry name" value="Type I PLP-dependent aspartate aminotransferase-like (Major domain)"/>
    <property type="match status" value="1"/>
</dbReference>
<gene>
    <name evidence="13" type="primary">iscS_1</name>
    <name evidence="13" type="ORF">DYBT9275_03282</name>
</gene>
<evidence type="ECO:0000313" key="14">
    <source>
        <dbReference type="Proteomes" id="UP000680038"/>
    </source>
</evidence>
<keyword evidence="9" id="KW-0411">Iron-sulfur</keyword>
<dbReference type="GO" id="GO:0031071">
    <property type="term" value="F:cysteine desulfurase activity"/>
    <property type="evidence" value="ECO:0007669"/>
    <property type="project" value="UniProtKB-EC"/>
</dbReference>
<dbReference type="PIRSF" id="PIRSF005572">
    <property type="entry name" value="NifS"/>
    <property type="match status" value="1"/>
</dbReference>
<comment type="catalytic activity">
    <reaction evidence="10">
        <text>(sulfur carrier)-H + L-cysteine = (sulfur carrier)-SH + L-alanine</text>
        <dbReference type="Rhea" id="RHEA:43892"/>
        <dbReference type="Rhea" id="RHEA-COMP:14737"/>
        <dbReference type="Rhea" id="RHEA-COMP:14739"/>
        <dbReference type="ChEBI" id="CHEBI:29917"/>
        <dbReference type="ChEBI" id="CHEBI:35235"/>
        <dbReference type="ChEBI" id="CHEBI:57972"/>
        <dbReference type="ChEBI" id="CHEBI:64428"/>
        <dbReference type="EC" id="2.8.1.7"/>
    </reaction>
</comment>
<dbReference type="EMBL" id="CAJRAF010000002">
    <property type="protein sequence ID" value="CAG5004021.1"/>
    <property type="molecule type" value="Genomic_DNA"/>
</dbReference>
<name>A0A916NCE9_9BACT</name>
<feature type="domain" description="Aminotransferase class V" evidence="12">
    <location>
        <begin position="7"/>
        <end position="369"/>
    </location>
</feature>
<comment type="similarity">
    <text evidence="2">Belongs to the class-V pyridoxal-phosphate-dependent aminotransferase family. NifS/IscS subfamily.</text>
</comment>
<keyword evidence="6" id="KW-0479">Metal-binding</keyword>
<evidence type="ECO:0000259" key="12">
    <source>
        <dbReference type="Pfam" id="PF00266"/>
    </source>
</evidence>
<dbReference type="InterPro" id="IPR020578">
    <property type="entry name" value="Aminotrans_V_PyrdxlP_BS"/>
</dbReference>
<evidence type="ECO:0000256" key="5">
    <source>
        <dbReference type="ARBA" id="ARBA00022714"/>
    </source>
</evidence>
<reference evidence="13" key="1">
    <citation type="submission" date="2021-04" db="EMBL/GenBank/DDBJ databases">
        <authorList>
            <person name="Rodrigo-Torres L."/>
            <person name="Arahal R. D."/>
            <person name="Lucena T."/>
        </authorList>
    </citation>
    <scope>NUCLEOTIDE SEQUENCE</scope>
    <source>
        <strain evidence="13">CECT 9275</strain>
    </source>
</reference>
<dbReference type="InterPro" id="IPR015421">
    <property type="entry name" value="PyrdxlP-dep_Trfase_major"/>
</dbReference>
<keyword evidence="8" id="KW-0408">Iron</keyword>
<dbReference type="PANTHER" id="PTHR11601:SF34">
    <property type="entry name" value="CYSTEINE DESULFURASE"/>
    <property type="match status" value="1"/>
</dbReference>
<evidence type="ECO:0000256" key="3">
    <source>
        <dbReference type="ARBA" id="ARBA00012239"/>
    </source>
</evidence>
<dbReference type="EC" id="2.8.1.7" evidence="3"/>
<dbReference type="GO" id="GO:0051537">
    <property type="term" value="F:2 iron, 2 sulfur cluster binding"/>
    <property type="evidence" value="ECO:0007669"/>
    <property type="project" value="UniProtKB-KW"/>
</dbReference>
<dbReference type="NCBIfam" id="NF002806">
    <property type="entry name" value="PRK02948.1"/>
    <property type="match status" value="1"/>
</dbReference>
<evidence type="ECO:0000256" key="9">
    <source>
        <dbReference type="ARBA" id="ARBA00023014"/>
    </source>
</evidence>
<dbReference type="InterPro" id="IPR016454">
    <property type="entry name" value="Cysteine_dSase"/>
</dbReference>
<dbReference type="Pfam" id="PF00266">
    <property type="entry name" value="Aminotran_5"/>
    <property type="match status" value="1"/>
</dbReference>